<keyword evidence="4" id="KW-1185">Reference proteome</keyword>
<sequence length="315" mass="35497">MNKGFEELNKVGIKGIVAFWFRLLLFCLLVGVAVFSIYWIAVTSNKIWISSIGAAILTTNVFLALTSIASFVFLLLCRLNIQIIYSVEFTHHVFAVFSFIGQVICCILMSLSNSSHAETYLKSIEDFCHRNPLNKDVVRFISNNPSNYSRFKYVAKRSTDLYSSISAFFGIWLSSTIIYILCSNGISEIPPEKLSLLNNQQEQPHTDPEQNQGNSGQEPVQPWVQNAGEESDDNNDNGQGEINITTNSYQNTNLNESQRSNQNEMQNPSQSNANWVLPPENETSNNVNNPEWVTSQGGGQPLDQNYESYTYEEDI</sequence>
<proteinExistence type="predicted"/>
<accession>A0ABR2K4B9</accession>
<keyword evidence="2" id="KW-0472">Membrane</keyword>
<feature type="transmembrane region" description="Helical" evidence="2">
    <location>
        <begin position="161"/>
        <end position="182"/>
    </location>
</feature>
<keyword evidence="2" id="KW-1133">Transmembrane helix</keyword>
<feature type="compositionally biased region" description="Polar residues" evidence="1">
    <location>
        <begin position="200"/>
        <end position="218"/>
    </location>
</feature>
<reference evidence="3 4" key="1">
    <citation type="submission" date="2024-04" db="EMBL/GenBank/DDBJ databases">
        <title>Tritrichomonas musculus Genome.</title>
        <authorList>
            <person name="Alves-Ferreira E."/>
            <person name="Grigg M."/>
            <person name="Lorenzi H."/>
            <person name="Galac M."/>
        </authorList>
    </citation>
    <scope>NUCLEOTIDE SEQUENCE [LARGE SCALE GENOMIC DNA]</scope>
    <source>
        <strain evidence="3 4">EAF2021</strain>
    </source>
</reference>
<feature type="region of interest" description="Disordered" evidence="1">
    <location>
        <begin position="200"/>
        <end position="315"/>
    </location>
</feature>
<evidence type="ECO:0000256" key="2">
    <source>
        <dbReference type="SAM" id="Phobius"/>
    </source>
</evidence>
<evidence type="ECO:0000313" key="4">
    <source>
        <dbReference type="Proteomes" id="UP001470230"/>
    </source>
</evidence>
<feature type="transmembrane region" description="Helical" evidence="2">
    <location>
        <begin position="47"/>
        <end position="77"/>
    </location>
</feature>
<gene>
    <name evidence="3" type="ORF">M9Y10_041351</name>
</gene>
<dbReference type="EMBL" id="JAPFFF010000007">
    <property type="protein sequence ID" value="KAK8885894.1"/>
    <property type="molecule type" value="Genomic_DNA"/>
</dbReference>
<evidence type="ECO:0000256" key="1">
    <source>
        <dbReference type="SAM" id="MobiDB-lite"/>
    </source>
</evidence>
<evidence type="ECO:0008006" key="5">
    <source>
        <dbReference type="Google" id="ProtNLM"/>
    </source>
</evidence>
<name>A0ABR2K4B9_9EUKA</name>
<evidence type="ECO:0000313" key="3">
    <source>
        <dbReference type="EMBL" id="KAK8885894.1"/>
    </source>
</evidence>
<organism evidence="3 4">
    <name type="scientific">Tritrichomonas musculus</name>
    <dbReference type="NCBI Taxonomy" id="1915356"/>
    <lineage>
        <taxon>Eukaryota</taxon>
        <taxon>Metamonada</taxon>
        <taxon>Parabasalia</taxon>
        <taxon>Tritrichomonadida</taxon>
        <taxon>Tritrichomonadidae</taxon>
        <taxon>Tritrichomonas</taxon>
    </lineage>
</organism>
<feature type="transmembrane region" description="Helical" evidence="2">
    <location>
        <begin position="20"/>
        <end position="41"/>
    </location>
</feature>
<comment type="caution">
    <text evidence="3">The sequence shown here is derived from an EMBL/GenBank/DDBJ whole genome shotgun (WGS) entry which is preliminary data.</text>
</comment>
<keyword evidence="2" id="KW-0812">Transmembrane</keyword>
<feature type="transmembrane region" description="Helical" evidence="2">
    <location>
        <begin position="89"/>
        <end position="111"/>
    </location>
</feature>
<feature type="compositionally biased region" description="Polar residues" evidence="1">
    <location>
        <begin position="236"/>
        <end position="274"/>
    </location>
</feature>
<protein>
    <recommendedName>
        <fullName evidence="5">Tetraspanin family protein</fullName>
    </recommendedName>
</protein>
<dbReference type="Proteomes" id="UP001470230">
    <property type="component" value="Unassembled WGS sequence"/>
</dbReference>
<feature type="compositionally biased region" description="Polar residues" evidence="1">
    <location>
        <begin position="281"/>
        <end position="295"/>
    </location>
</feature>